<evidence type="ECO:0000256" key="9">
    <source>
        <dbReference type="ARBA" id="ARBA00022723"/>
    </source>
</evidence>
<dbReference type="InterPro" id="IPR036257">
    <property type="entry name" value="Cyt_c_oxidase_su2_TM_sf"/>
</dbReference>
<evidence type="ECO:0000259" key="22">
    <source>
        <dbReference type="PROSITE" id="PS50999"/>
    </source>
</evidence>
<evidence type="ECO:0000256" key="12">
    <source>
        <dbReference type="ARBA" id="ARBA00022989"/>
    </source>
</evidence>
<evidence type="ECO:0000256" key="3">
    <source>
        <dbReference type="ARBA" id="ARBA00007866"/>
    </source>
</evidence>
<feature type="region of interest" description="Disordered" evidence="19">
    <location>
        <begin position="274"/>
        <end position="307"/>
    </location>
</feature>
<dbReference type="Pfam" id="PF00116">
    <property type="entry name" value="COX2"/>
    <property type="match status" value="1"/>
</dbReference>
<comment type="function">
    <text evidence="17">Catalyzes quinol oxidation with the concomitant reduction of oxygen to water. Subunit II transfers the electrons from a quinol to the binuclear center of the catalytic subunit I.</text>
</comment>
<keyword evidence="8 18" id="KW-0812">Transmembrane</keyword>
<reference evidence="23 24" key="1">
    <citation type="submission" date="2021-01" db="EMBL/GenBank/DDBJ databases">
        <title>Genomic Encyclopedia of Type Strains, Phase IV (KMG-IV): sequencing the most valuable type-strain genomes for metagenomic binning, comparative biology and taxonomic classification.</title>
        <authorList>
            <person name="Goeker M."/>
        </authorList>
    </citation>
    <scope>NUCLEOTIDE SEQUENCE [LARGE SCALE GENOMIC DNA]</scope>
    <source>
        <strain evidence="23 24">DSM 25540</strain>
    </source>
</reference>
<evidence type="ECO:0000259" key="21">
    <source>
        <dbReference type="PROSITE" id="PS50857"/>
    </source>
</evidence>
<evidence type="ECO:0000256" key="8">
    <source>
        <dbReference type="ARBA" id="ARBA00022692"/>
    </source>
</evidence>
<evidence type="ECO:0000313" key="24">
    <source>
        <dbReference type="Proteomes" id="UP000741863"/>
    </source>
</evidence>
<evidence type="ECO:0000256" key="5">
    <source>
        <dbReference type="ARBA" id="ARBA00022448"/>
    </source>
</evidence>
<evidence type="ECO:0000256" key="1">
    <source>
        <dbReference type="ARBA" id="ARBA00000725"/>
    </source>
</evidence>
<dbReference type="EC" id="1.10.3.-" evidence="17"/>
<keyword evidence="14" id="KW-0186">Copper</keyword>
<sequence>MKQSYISMFGLLCLILLSGCNLAVLDPQGPVASQQKDLIWLSIVFMFIIVLIVFTLLVYFLVKYRERKGHDDYDPDIHGNNKLEILWTVIPIIIVTILSFPTVITIFNLEEAPEAESDREPLVIHATSASWKWIFSYPEEDIQTVNYVNIPVERPVLFKLTSADSMASFWVPQLGGESYSMAGMQTELYLQASEEGTYSGRNSNFTGEGFADMRFDVHAIEEPQFDAWVKEIQEGAPELTQERYDEFMLPTHVGEYTFSNTHLDWVDHSTDAEYGLDARERQGYEPENPNASDKGTPRVGDEEGKDS</sequence>
<comment type="catalytic activity">
    <reaction evidence="1 17">
        <text>2 a quinol + O2 = 2 a quinone + 2 H2O</text>
        <dbReference type="Rhea" id="RHEA:55376"/>
        <dbReference type="ChEBI" id="CHEBI:15377"/>
        <dbReference type="ChEBI" id="CHEBI:15379"/>
        <dbReference type="ChEBI" id="CHEBI:24646"/>
        <dbReference type="ChEBI" id="CHEBI:132124"/>
    </reaction>
</comment>
<proteinExistence type="inferred from homology"/>
<dbReference type="Pfam" id="PF02790">
    <property type="entry name" value="COX2_TM"/>
    <property type="match status" value="1"/>
</dbReference>
<evidence type="ECO:0000256" key="17">
    <source>
        <dbReference type="PIRNR" id="PIRNR000292"/>
    </source>
</evidence>
<protein>
    <recommendedName>
        <fullName evidence="4 17">Quinol oxidase subunit 2</fullName>
        <ecNumber evidence="17">1.10.3.-</ecNumber>
    </recommendedName>
</protein>
<dbReference type="InterPro" id="IPR011759">
    <property type="entry name" value="Cyt_c_oxidase_su2_TM_dom"/>
</dbReference>
<feature type="domain" description="Cytochrome oxidase subunit II copper A binding" evidence="21">
    <location>
        <begin position="119"/>
        <end position="231"/>
    </location>
</feature>
<evidence type="ECO:0000313" key="23">
    <source>
        <dbReference type="EMBL" id="MBM7633985.1"/>
    </source>
</evidence>
<comment type="similarity">
    <text evidence="3 17 18">Belongs to the cytochrome c oxidase subunit 2 family.</text>
</comment>
<dbReference type="NCBIfam" id="TIGR01432">
    <property type="entry name" value="QOXA"/>
    <property type="match status" value="1"/>
</dbReference>
<comment type="subcellular location">
    <subcellularLocation>
        <location evidence="2 18">Cell membrane</location>
        <topology evidence="2 18">Multi-pass membrane protein</topology>
    </subcellularLocation>
</comment>
<dbReference type="InterPro" id="IPR006332">
    <property type="entry name" value="QoxA"/>
</dbReference>
<evidence type="ECO:0000256" key="14">
    <source>
        <dbReference type="ARBA" id="ARBA00023008"/>
    </source>
</evidence>
<dbReference type="SUPFAM" id="SSF49503">
    <property type="entry name" value="Cupredoxins"/>
    <property type="match status" value="1"/>
</dbReference>
<dbReference type="Gene3D" id="1.10.287.90">
    <property type="match status" value="1"/>
</dbReference>
<keyword evidence="12 20" id="KW-1133">Transmembrane helix</keyword>
<dbReference type="InterPro" id="IPR045187">
    <property type="entry name" value="CcO_II"/>
</dbReference>
<keyword evidence="13 17" id="KW-0560">Oxidoreductase</keyword>
<evidence type="ECO:0000256" key="4">
    <source>
        <dbReference type="ARBA" id="ARBA00016131"/>
    </source>
</evidence>
<dbReference type="PROSITE" id="PS50857">
    <property type="entry name" value="COX2_CUA"/>
    <property type="match status" value="1"/>
</dbReference>
<evidence type="ECO:0000256" key="18">
    <source>
        <dbReference type="RuleBase" id="RU000456"/>
    </source>
</evidence>
<feature type="compositionally biased region" description="Basic and acidic residues" evidence="19">
    <location>
        <begin position="295"/>
        <end position="307"/>
    </location>
</feature>
<feature type="transmembrane region" description="Helical" evidence="20">
    <location>
        <begin position="38"/>
        <end position="62"/>
    </location>
</feature>
<comment type="function">
    <text evidence="16">Subunits I and II form the functional core of the enzyme complex. Electrons originating in cytochrome c are transferred via heme a and Cu(A) to the binuclear center formed by heme a3 and Cu(B).</text>
</comment>
<evidence type="ECO:0000256" key="6">
    <source>
        <dbReference type="ARBA" id="ARBA00022475"/>
    </source>
</evidence>
<dbReference type="Gene3D" id="2.60.40.420">
    <property type="entry name" value="Cupredoxins - blue copper proteins"/>
    <property type="match status" value="1"/>
</dbReference>
<keyword evidence="7 17" id="KW-0679">Respiratory chain</keyword>
<feature type="compositionally biased region" description="Basic and acidic residues" evidence="19">
    <location>
        <begin position="274"/>
        <end position="284"/>
    </location>
</feature>
<keyword evidence="24" id="KW-1185">Reference proteome</keyword>
<dbReference type="PROSITE" id="PS50999">
    <property type="entry name" value="COX2_TM"/>
    <property type="match status" value="1"/>
</dbReference>
<dbReference type="InterPro" id="IPR002429">
    <property type="entry name" value="CcO_II-like_C"/>
</dbReference>
<dbReference type="SUPFAM" id="SSF81464">
    <property type="entry name" value="Cytochrome c oxidase subunit II-like, transmembrane region"/>
    <property type="match status" value="1"/>
</dbReference>
<dbReference type="InterPro" id="IPR034227">
    <property type="entry name" value="CuRO_UO_II"/>
</dbReference>
<comment type="caution">
    <text evidence="23">The sequence shown here is derived from an EMBL/GenBank/DDBJ whole genome shotgun (WGS) entry which is preliminary data.</text>
</comment>
<accession>A0ABS2PG05</accession>
<dbReference type="InterPro" id="IPR014222">
    <property type="entry name" value="Cyt_c_oxidase_su2"/>
</dbReference>
<dbReference type="EMBL" id="JAFBEC010000009">
    <property type="protein sequence ID" value="MBM7633985.1"/>
    <property type="molecule type" value="Genomic_DNA"/>
</dbReference>
<evidence type="ECO:0000256" key="19">
    <source>
        <dbReference type="SAM" id="MobiDB-lite"/>
    </source>
</evidence>
<evidence type="ECO:0000256" key="15">
    <source>
        <dbReference type="ARBA" id="ARBA00023136"/>
    </source>
</evidence>
<dbReference type="Proteomes" id="UP000741863">
    <property type="component" value="Unassembled WGS sequence"/>
</dbReference>
<keyword evidence="5 17" id="KW-0813">Transport</keyword>
<keyword evidence="10" id="KW-0732">Signal</keyword>
<dbReference type="InterPro" id="IPR006333">
    <property type="entry name" value="Cyt_o_ubiquinol_oxidase_su2"/>
</dbReference>
<feature type="transmembrane region" description="Helical" evidence="20">
    <location>
        <begin position="83"/>
        <end position="107"/>
    </location>
</feature>
<dbReference type="RefSeq" id="WP_204698729.1">
    <property type="nucleotide sequence ID" value="NZ_JAFBEC010000009.1"/>
</dbReference>
<keyword evidence="9" id="KW-0479">Metal-binding</keyword>
<dbReference type="PROSITE" id="PS51257">
    <property type="entry name" value="PROKAR_LIPOPROTEIN"/>
    <property type="match status" value="1"/>
</dbReference>
<name>A0ABS2PG05_9BACL</name>
<dbReference type="PIRSF" id="PIRSF000292">
    <property type="entry name" value="Ubi_od_II"/>
    <property type="match status" value="1"/>
</dbReference>
<evidence type="ECO:0000256" key="13">
    <source>
        <dbReference type="ARBA" id="ARBA00023002"/>
    </source>
</evidence>
<organism evidence="23 24">
    <name type="scientific">Geomicrobium sediminis</name>
    <dbReference type="NCBI Taxonomy" id="1347788"/>
    <lineage>
        <taxon>Bacteria</taxon>
        <taxon>Bacillati</taxon>
        <taxon>Bacillota</taxon>
        <taxon>Bacilli</taxon>
        <taxon>Bacillales</taxon>
        <taxon>Geomicrobium</taxon>
    </lineage>
</organism>
<evidence type="ECO:0000256" key="10">
    <source>
        <dbReference type="ARBA" id="ARBA00022729"/>
    </source>
</evidence>
<evidence type="ECO:0000256" key="16">
    <source>
        <dbReference type="ARBA" id="ARBA00024688"/>
    </source>
</evidence>
<evidence type="ECO:0000256" key="11">
    <source>
        <dbReference type="ARBA" id="ARBA00022982"/>
    </source>
</evidence>
<feature type="domain" description="Cytochrome oxidase subunit II transmembrane region profile" evidence="22">
    <location>
        <begin position="16"/>
        <end position="113"/>
    </location>
</feature>
<keyword evidence="6 17" id="KW-1003">Cell membrane</keyword>
<dbReference type="PANTHER" id="PTHR22888:SF18">
    <property type="entry name" value="CYTOCHROME BO(3) UBIQUINOL OXIDASE SUBUNIT 2"/>
    <property type="match status" value="1"/>
</dbReference>
<evidence type="ECO:0000256" key="7">
    <source>
        <dbReference type="ARBA" id="ARBA00022660"/>
    </source>
</evidence>
<dbReference type="PANTHER" id="PTHR22888">
    <property type="entry name" value="CYTOCHROME C OXIDASE, SUBUNIT II"/>
    <property type="match status" value="1"/>
</dbReference>
<keyword evidence="11 17" id="KW-0249">Electron transport</keyword>
<dbReference type="CDD" id="cd04212">
    <property type="entry name" value="CuRO_UO_II"/>
    <property type="match status" value="1"/>
</dbReference>
<keyword evidence="15 17" id="KW-0472">Membrane</keyword>
<dbReference type="NCBIfam" id="TIGR02866">
    <property type="entry name" value="CoxB"/>
    <property type="match status" value="1"/>
</dbReference>
<evidence type="ECO:0000256" key="20">
    <source>
        <dbReference type="SAM" id="Phobius"/>
    </source>
</evidence>
<gene>
    <name evidence="23" type="ORF">JOD17_003085</name>
</gene>
<evidence type="ECO:0000256" key="2">
    <source>
        <dbReference type="ARBA" id="ARBA00004651"/>
    </source>
</evidence>
<dbReference type="InterPro" id="IPR008972">
    <property type="entry name" value="Cupredoxin"/>
</dbReference>